<dbReference type="OrthoDB" id="435607at2759"/>
<dbReference type="InterPro" id="IPR041672">
    <property type="entry name" value="Bap31/Bap29_C"/>
</dbReference>
<accession>A0A1D1UUN3</accession>
<dbReference type="FunFam" id="1.20.5.110:FF:000011">
    <property type="entry name" value="B-cell receptor-associated protein 29"/>
    <property type="match status" value="1"/>
</dbReference>
<dbReference type="Pfam" id="PF18035">
    <property type="entry name" value="Bap31_Bap29_C"/>
    <property type="match status" value="1"/>
</dbReference>
<feature type="domain" description="Bap31/Bap29 cytoplasmic coiled-coil" evidence="15">
    <location>
        <begin position="189"/>
        <end position="230"/>
    </location>
</feature>
<evidence type="ECO:0000256" key="10">
    <source>
        <dbReference type="ARBA" id="ARBA00023054"/>
    </source>
</evidence>
<feature type="transmembrane region" description="Helical" evidence="12">
    <location>
        <begin position="7"/>
        <end position="27"/>
    </location>
</feature>
<evidence type="ECO:0000256" key="6">
    <source>
        <dbReference type="ARBA" id="ARBA00022824"/>
    </source>
</evidence>
<evidence type="ECO:0000259" key="15">
    <source>
        <dbReference type="Pfam" id="PF18035"/>
    </source>
</evidence>
<gene>
    <name evidence="16" type="primary">RvY_05337-1</name>
    <name evidence="16" type="synonym">RvY_05337.1</name>
    <name evidence="16" type="ORF">RvY_05337</name>
</gene>
<keyword evidence="5" id="KW-0053">Apoptosis</keyword>
<feature type="domain" description="BAP29/BAP31 transmembrane" evidence="14">
    <location>
        <begin position="1"/>
        <end position="124"/>
    </location>
</feature>
<evidence type="ECO:0000256" key="1">
    <source>
        <dbReference type="ARBA" id="ARBA00004477"/>
    </source>
</evidence>
<name>A0A1D1UUN3_RAMVA</name>
<evidence type="ECO:0000256" key="2">
    <source>
        <dbReference type="ARBA" id="ARBA00007956"/>
    </source>
</evidence>
<keyword evidence="4 12" id="KW-0812">Transmembrane</keyword>
<dbReference type="GO" id="GO:0005789">
    <property type="term" value="C:endoplasmic reticulum membrane"/>
    <property type="evidence" value="ECO:0007669"/>
    <property type="project" value="UniProtKB-SubCell"/>
</dbReference>
<proteinExistence type="inferred from homology"/>
<evidence type="ECO:0000256" key="4">
    <source>
        <dbReference type="ARBA" id="ARBA00022692"/>
    </source>
</evidence>
<dbReference type="InterPro" id="IPR008417">
    <property type="entry name" value="BAP29/BAP31"/>
</dbReference>
<evidence type="ECO:0000256" key="12">
    <source>
        <dbReference type="RuleBase" id="RU367026"/>
    </source>
</evidence>
<dbReference type="Pfam" id="PF05529">
    <property type="entry name" value="Bap31"/>
    <property type="match status" value="1"/>
</dbReference>
<reference evidence="16 17" key="1">
    <citation type="journal article" date="2016" name="Nat. Commun.">
        <title>Extremotolerant tardigrade genome and improved radiotolerance of human cultured cells by tardigrade-unique protein.</title>
        <authorList>
            <person name="Hashimoto T."/>
            <person name="Horikawa D.D."/>
            <person name="Saito Y."/>
            <person name="Kuwahara H."/>
            <person name="Kozuka-Hata H."/>
            <person name="Shin-I T."/>
            <person name="Minakuchi Y."/>
            <person name="Ohishi K."/>
            <person name="Motoyama A."/>
            <person name="Aizu T."/>
            <person name="Enomoto A."/>
            <person name="Kondo K."/>
            <person name="Tanaka S."/>
            <person name="Hara Y."/>
            <person name="Koshikawa S."/>
            <person name="Sagara H."/>
            <person name="Miura T."/>
            <person name="Yokobori S."/>
            <person name="Miyagawa K."/>
            <person name="Suzuki Y."/>
            <person name="Kubo T."/>
            <person name="Oyama M."/>
            <person name="Kohara Y."/>
            <person name="Fujiyama A."/>
            <person name="Arakawa K."/>
            <person name="Katayama T."/>
            <person name="Toyoda A."/>
            <person name="Kunieda T."/>
        </authorList>
    </citation>
    <scope>NUCLEOTIDE SEQUENCE [LARGE SCALE GENOMIC DNA]</scope>
    <source>
        <strain evidence="16 17">YOKOZUNA-1</strain>
    </source>
</reference>
<comment type="function">
    <text evidence="12">May play a role in anterograde transport of membrane proteins from the endoplasmic reticulum to the Golgi.</text>
</comment>
<keyword evidence="11 12" id="KW-0472">Membrane</keyword>
<sequence>MSLQWTVIAAILYAEIAFTVLMLMPFISPTTWNKFFNSRLVLLIKKYKYIQHILVGVMGLLLLDAVRDVSRYTKSFVDMSDVGGAQAPAAEVQFHMKLFRAQRNFYIAGFALFMFFIIKSLAGKLAYEAQLIISNSAVIKQAENASKMAREMLSEQGKGKNAGGAIAESEAAAKAHILKLETDLRAAAKEMEAKNKEVEAMKRQSDGLTTEYDRLLREHEKLQKAHKLVVGDVEAEKDL</sequence>
<keyword evidence="7 12" id="KW-0931">ER-Golgi transport</keyword>
<evidence type="ECO:0000259" key="14">
    <source>
        <dbReference type="Pfam" id="PF05529"/>
    </source>
</evidence>
<dbReference type="STRING" id="947166.A0A1D1UUN3"/>
<evidence type="ECO:0000256" key="8">
    <source>
        <dbReference type="ARBA" id="ARBA00022927"/>
    </source>
</evidence>
<keyword evidence="9 12" id="KW-1133">Transmembrane helix</keyword>
<dbReference type="Proteomes" id="UP000186922">
    <property type="component" value="Unassembled WGS sequence"/>
</dbReference>
<feature type="coiled-coil region" evidence="13">
    <location>
        <begin position="177"/>
        <end position="225"/>
    </location>
</feature>
<dbReference type="PANTHER" id="PTHR12701">
    <property type="entry name" value="BCR-ASSOCIATED PROTEIN, BAP"/>
    <property type="match status" value="1"/>
</dbReference>
<evidence type="ECO:0000256" key="5">
    <source>
        <dbReference type="ARBA" id="ARBA00022703"/>
    </source>
</evidence>
<evidence type="ECO:0000256" key="11">
    <source>
        <dbReference type="ARBA" id="ARBA00023136"/>
    </source>
</evidence>
<evidence type="ECO:0000313" key="16">
    <source>
        <dbReference type="EMBL" id="GAU93386.1"/>
    </source>
</evidence>
<keyword evidence="17" id="KW-1185">Reference proteome</keyword>
<evidence type="ECO:0000256" key="13">
    <source>
        <dbReference type="SAM" id="Coils"/>
    </source>
</evidence>
<keyword evidence="6 12" id="KW-0256">Endoplasmic reticulum</keyword>
<keyword evidence="8 12" id="KW-0653">Protein transport</keyword>
<dbReference type="InterPro" id="IPR040463">
    <property type="entry name" value="BAP29/BAP31_N"/>
</dbReference>
<organism evidence="16 17">
    <name type="scientific">Ramazzottius varieornatus</name>
    <name type="common">Water bear</name>
    <name type="synonym">Tardigrade</name>
    <dbReference type="NCBI Taxonomy" id="947166"/>
    <lineage>
        <taxon>Eukaryota</taxon>
        <taxon>Metazoa</taxon>
        <taxon>Ecdysozoa</taxon>
        <taxon>Tardigrada</taxon>
        <taxon>Eutardigrada</taxon>
        <taxon>Parachela</taxon>
        <taxon>Hypsibioidea</taxon>
        <taxon>Ramazzottiidae</taxon>
        <taxon>Ramazzottius</taxon>
    </lineage>
</organism>
<dbReference type="EMBL" id="BDGG01000002">
    <property type="protein sequence ID" value="GAU93386.1"/>
    <property type="molecule type" value="Genomic_DNA"/>
</dbReference>
<comment type="subcellular location">
    <subcellularLocation>
        <location evidence="1 12">Endoplasmic reticulum membrane</location>
        <topology evidence="1 12">Multi-pass membrane protein</topology>
    </subcellularLocation>
</comment>
<dbReference type="AlphaFoldDB" id="A0A1D1UUN3"/>
<feature type="transmembrane region" description="Helical" evidence="12">
    <location>
        <begin position="47"/>
        <end position="66"/>
    </location>
</feature>
<evidence type="ECO:0000313" key="17">
    <source>
        <dbReference type="Proteomes" id="UP000186922"/>
    </source>
</evidence>
<evidence type="ECO:0000256" key="3">
    <source>
        <dbReference type="ARBA" id="ARBA00022448"/>
    </source>
</evidence>
<protein>
    <recommendedName>
        <fullName evidence="12">Endoplasmic reticulum transmembrane protein</fullName>
    </recommendedName>
</protein>
<comment type="caution">
    <text evidence="16">The sequence shown here is derived from an EMBL/GenBank/DDBJ whole genome shotgun (WGS) entry which is preliminary data.</text>
</comment>
<keyword evidence="3 12" id="KW-0813">Transport</keyword>
<evidence type="ECO:0000256" key="9">
    <source>
        <dbReference type="ARBA" id="ARBA00022989"/>
    </source>
</evidence>
<dbReference type="GO" id="GO:0006915">
    <property type="term" value="P:apoptotic process"/>
    <property type="evidence" value="ECO:0007669"/>
    <property type="project" value="UniProtKB-KW"/>
</dbReference>
<keyword evidence="10 13" id="KW-0175">Coiled coil</keyword>
<dbReference type="GO" id="GO:0070973">
    <property type="term" value="P:protein localization to endoplasmic reticulum exit site"/>
    <property type="evidence" value="ECO:0007669"/>
    <property type="project" value="UniProtKB-UniRule"/>
</dbReference>
<dbReference type="GO" id="GO:0006886">
    <property type="term" value="P:intracellular protein transport"/>
    <property type="evidence" value="ECO:0007669"/>
    <property type="project" value="UniProtKB-UniRule"/>
</dbReference>
<dbReference type="Gene3D" id="1.20.5.110">
    <property type="match status" value="1"/>
</dbReference>
<comment type="similarity">
    <text evidence="2 12">Belongs to the BCAP29/BCAP31 family.</text>
</comment>
<dbReference type="GO" id="GO:0006888">
    <property type="term" value="P:endoplasmic reticulum to Golgi vesicle-mediated transport"/>
    <property type="evidence" value="ECO:0007669"/>
    <property type="project" value="UniProtKB-UniRule"/>
</dbReference>
<feature type="transmembrane region" description="Helical" evidence="12">
    <location>
        <begin position="105"/>
        <end position="127"/>
    </location>
</feature>
<dbReference type="PANTHER" id="PTHR12701:SF20">
    <property type="entry name" value="ENDOPLASMIC RETICULUM TRANSMEMBRANE PROTEIN"/>
    <property type="match status" value="1"/>
</dbReference>
<evidence type="ECO:0000256" key="7">
    <source>
        <dbReference type="ARBA" id="ARBA00022892"/>
    </source>
</evidence>